<dbReference type="PANTHER" id="PTHR20855">
    <property type="entry name" value="ADIPOR/PROGESTIN RECEPTOR-RELATED"/>
    <property type="match status" value="1"/>
</dbReference>
<feature type="transmembrane region" description="Helical" evidence="8">
    <location>
        <begin position="137"/>
        <end position="157"/>
    </location>
</feature>
<dbReference type="PANTHER" id="PTHR20855:SF3">
    <property type="entry name" value="LD03007P"/>
    <property type="match status" value="1"/>
</dbReference>
<feature type="transmembrane region" description="Helical" evidence="8">
    <location>
        <begin position="26"/>
        <end position="45"/>
    </location>
</feature>
<evidence type="ECO:0000256" key="6">
    <source>
        <dbReference type="ARBA" id="ARBA00023136"/>
    </source>
</evidence>
<proteinExistence type="inferred from homology"/>
<accession>A0A1E8Q3K5</accession>
<evidence type="ECO:0000256" key="8">
    <source>
        <dbReference type="SAM" id="Phobius"/>
    </source>
</evidence>
<reference evidence="9 10" key="1">
    <citation type="submission" date="2016-09" db="EMBL/GenBank/DDBJ databases">
        <title>genome sequence of Mycobacterium sp. 739 SCH.</title>
        <authorList>
            <person name="Greninger A.L."/>
            <person name="Qin X."/>
            <person name="Jerome K."/>
            <person name="Vora S."/>
            <person name="Quinn K."/>
        </authorList>
    </citation>
    <scope>NUCLEOTIDE SEQUENCE [LARGE SCALE GENOMIC DNA]</scope>
    <source>
        <strain evidence="9 10">SCH</strain>
    </source>
</reference>
<keyword evidence="3" id="KW-1003">Cell membrane</keyword>
<dbReference type="InterPro" id="IPR004254">
    <property type="entry name" value="AdipoR/HlyIII-related"/>
</dbReference>
<feature type="transmembrane region" description="Helical" evidence="8">
    <location>
        <begin position="89"/>
        <end position="108"/>
    </location>
</feature>
<gene>
    <name evidence="9" type="ORF">BEL07_16695</name>
</gene>
<feature type="transmembrane region" description="Helical" evidence="8">
    <location>
        <begin position="115"/>
        <end position="131"/>
    </location>
</feature>
<keyword evidence="6 8" id="KW-0472">Membrane</keyword>
<dbReference type="GO" id="GO:0005886">
    <property type="term" value="C:plasma membrane"/>
    <property type="evidence" value="ECO:0007669"/>
    <property type="project" value="UniProtKB-SubCell"/>
</dbReference>
<comment type="subcellular location">
    <subcellularLocation>
        <location evidence="1">Cell membrane</location>
        <topology evidence="1">Multi-pass membrane protein</topology>
    </subcellularLocation>
</comment>
<dbReference type="GO" id="GO:0140911">
    <property type="term" value="F:pore-forming activity"/>
    <property type="evidence" value="ECO:0007669"/>
    <property type="project" value="InterPro"/>
</dbReference>
<feature type="binding site" evidence="7">
    <location>
        <position position="46"/>
    </location>
    <ligand>
        <name>Zn(2+)</name>
        <dbReference type="ChEBI" id="CHEBI:29105"/>
    </ligand>
</feature>
<feature type="transmembrane region" description="Helical" evidence="8">
    <location>
        <begin position="66"/>
        <end position="83"/>
    </location>
</feature>
<dbReference type="InterPro" id="IPR005744">
    <property type="entry name" value="Hy-lIII"/>
</dbReference>
<dbReference type="GO" id="GO:0046872">
    <property type="term" value="F:metal ion binding"/>
    <property type="evidence" value="ECO:0007669"/>
    <property type="project" value="UniProtKB-KW"/>
</dbReference>
<keyword evidence="7" id="KW-0862">Zinc</keyword>
<feature type="binding site" evidence="7">
    <location>
        <position position="176"/>
    </location>
    <ligand>
        <name>Zn(2+)</name>
        <dbReference type="ChEBI" id="CHEBI:29105"/>
    </ligand>
</feature>
<comment type="similarity">
    <text evidence="2">Belongs to the UPF0073 (Hly-III) family.</text>
</comment>
<comment type="caution">
    <text evidence="9">The sequence shown here is derived from an EMBL/GenBank/DDBJ whole genome shotgun (WGS) entry which is preliminary data.</text>
</comment>
<protein>
    <recommendedName>
        <fullName evidence="11">Hemolysin III</fullName>
    </recommendedName>
</protein>
<evidence type="ECO:0000256" key="5">
    <source>
        <dbReference type="ARBA" id="ARBA00022989"/>
    </source>
</evidence>
<evidence type="ECO:0000256" key="2">
    <source>
        <dbReference type="ARBA" id="ARBA00008488"/>
    </source>
</evidence>
<evidence type="ECO:0000256" key="1">
    <source>
        <dbReference type="ARBA" id="ARBA00004651"/>
    </source>
</evidence>
<keyword evidence="10" id="KW-1185">Reference proteome</keyword>
<name>A0A1E8Q3K5_9MYCO</name>
<feature type="binding site" evidence="7">
    <location>
        <position position="180"/>
    </location>
    <ligand>
        <name>Zn(2+)</name>
        <dbReference type="ChEBI" id="CHEBI:29105"/>
    </ligand>
</feature>
<keyword evidence="7" id="KW-0479">Metal-binding</keyword>
<feature type="transmembrane region" description="Helical" evidence="8">
    <location>
        <begin position="178"/>
        <end position="198"/>
    </location>
</feature>
<evidence type="ECO:0000313" key="9">
    <source>
        <dbReference type="EMBL" id="OFJ52639.1"/>
    </source>
</evidence>
<organism evidence="9 10">
    <name type="scientific">Mycolicibacterium grossiae</name>
    <dbReference type="NCBI Taxonomy" id="1552759"/>
    <lineage>
        <taxon>Bacteria</taxon>
        <taxon>Bacillati</taxon>
        <taxon>Actinomycetota</taxon>
        <taxon>Actinomycetes</taxon>
        <taxon>Mycobacteriales</taxon>
        <taxon>Mycobacteriaceae</taxon>
        <taxon>Mycolicibacterium</taxon>
    </lineage>
</organism>
<keyword evidence="5 8" id="KW-1133">Transmembrane helix</keyword>
<dbReference type="EMBL" id="MCHX01000037">
    <property type="protein sequence ID" value="OFJ52639.1"/>
    <property type="molecule type" value="Genomic_DNA"/>
</dbReference>
<dbReference type="Proteomes" id="UP000178953">
    <property type="component" value="Unassembled WGS sequence"/>
</dbReference>
<evidence type="ECO:0000256" key="3">
    <source>
        <dbReference type="ARBA" id="ARBA00022475"/>
    </source>
</evidence>
<evidence type="ECO:0008006" key="11">
    <source>
        <dbReference type="Google" id="ProtNLM"/>
    </source>
</evidence>
<dbReference type="Pfam" id="PF03006">
    <property type="entry name" value="HlyIII"/>
    <property type="match status" value="1"/>
</dbReference>
<evidence type="ECO:0000256" key="4">
    <source>
        <dbReference type="ARBA" id="ARBA00022692"/>
    </source>
</evidence>
<dbReference type="NCBIfam" id="TIGR01065">
    <property type="entry name" value="hlyIII"/>
    <property type="match status" value="1"/>
</dbReference>
<dbReference type="AlphaFoldDB" id="A0A1E8Q3K5"/>
<keyword evidence="4 8" id="KW-0812">Transmembrane</keyword>
<sequence>MSTAVAAVAGSALLWAAWLVGARAGWAILVYVIGVIGMFGISAAYHRVQWGSAGAEKWMRRLDHSAIFLFIAATYTPFAVLAMPPDVGARVLGIVWLGASAGVAVKMLWPHAPRWVGVPLYLLLGYVAVWFTETLLAGAGVTVVALLVAGAVLYSIGAVFYGARWPNPWPTTFGHHEFFHACVAAAATCHFVAIWLVVH</sequence>
<evidence type="ECO:0000256" key="7">
    <source>
        <dbReference type="PIRSR" id="PIRSR604254-1"/>
    </source>
</evidence>
<evidence type="ECO:0000313" key="10">
    <source>
        <dbReference type="Proteomes" id="UP000178953"/>
    </source>
</evidence>